<dbReference type="EMBL" id="RAPE01000002">
    <property type="protein sequence ID" value="RKF14872.1"/>
    <property type="molecule type" value="Genomic_DNA"/>
</dbReference>
<accession>A0A3A8B364</accession>
<keyword evidence="1" id="KW-0812">Transmembrane</keyword>
<evidence type="ECO:0000256" key="1">
    <source>
        <dbReference type="SAM" id="Phobius"/>
    </source>
</evidence>
<keyword evidence="3" id="KW-1185">Reference proteome</keyword>
<dbReference type="AlphaFoldDB" id="A0A3A8B364"/>
<dbReference type="RefSeq" id="WP_121165776.1">
    <property type="nucleotide sequence ID" value="NZ_RAPE01000002.1"/>
</dbReference>
<evidence type="ECO:0000313" key="2">
    <source>
        <dbReference type="EMBL" id="RKF14872.1"/>
    </source>
</evidence>
<keyword evidence="1" id="KW-0472">Membrane</keyword>
<keyword evidence="1" id="KW-1133">Transmembrane helix</keyword>
<protein>
    <submittedName>
        <fullName evidence="2">DUF883 domain-containing protein</fullName>
    </submittedName>
</protein>
<organism evidence="2 3">
    <name type="scientific">Roseovarius spongiae</name>
    <dbReference type="NCBI Taxonomy" id="2320272"/>
    <lineage>
        <taxon>Bacteria</taxon>
        <taxon>Pseudomonadati</taxon>
        <taxon>Pseudomonadota</taxon>
        <taxon>Alphaproteobacteria</taxon>
        <taxon>Rhodobacterales</taxon>
        <taxon>Roseobacteraceae</taxon>
        <taxon>Roseovarius</taxon>
    </lineage>
</organism>
<feature type="transmembrane region" description="Helical" evidence="1">
    <location>
        <begin position="83"/>
        <end position="101"/>
    </location>
</feature>
<gene>
    <name evidence="2" type="ORF">D6850_08350</name>
</gene>
<name>A0A3A8B364_9RHOB</name>
<comment type="caution">
    <text evidence="2">The sequence shown here is derived from an EMBL/GenBank/DDBJ whole genome shotgun (WGS) entry which is preliminary data.</text>
</comment>
<dbReference type="Proteomes" id="UP000281128">
    <property type="component" value="Unassembled WGS sequence"/>
</dbReference>
<evidence type="ECO:0000313" key="3">
    <source>
        <dbReference type="Proteomes" id="UP000281128"/>
    </source>
</evidence>
<dbReference type="OrthoDB" id="8373403at2"/>
<reference evidence="2 3" key="1">
    <citation type="submission" date="2018-09" db="EMBL/GenBank/DDBJ databases">
        <title>Roseovarius spongiae sp. nov., isolated from a marine sponge.</title>
        <authorList>
            <person name="Zhuang L."/>
            <person name="Luo L."/>
        </authorList>
    </citation>
    <scope>NUCLEOTIDE SEQUENCE [LARGE SCALE GENOMIC DNA]</scope>
    <source>
        <strain evidence="2 3">HN-E21</strain>
    </source>
</reference>
<sequence>MASNSDKVTVDDLSKQIETLKSDIGAITTILSDLGMQKGSEAQQRVRDAALHARERGEAHLHDMQARAEDLGSQAANAVRQQPATAVGLAVGFGFLVGLLTSRK</sequence>
<proteinExistence type="predicted"/>